<keyword evidence="2" id="KW-1185">Reference proteome</keyword>
<name>A0A3M7QDV8_BRAPC</name>
<evidence type="ECO:0000313" key="2">
    <source>
        <dbReference type="Proteomes" id="UP000276133"/>
    </source>
</evidence>
<organism evidence="1 2">
    <name type="scientific">Brachionus plicatilis</name>
    <name type="common">Marine rotifer</name>
    <name type="synonym">Brachionus muelleri</name>
    <dbReference type="NCBI Taxonomy" id="10195"/>
    <lineage>
        <taxon>Eukaryota</taxon>
        <taxon>Metazoa</taxon>
        <taxon>Spiralia</taxon>
        <taxon>Gnathifera</taxon>
        <taxon>Rotifera</taxon>
        <taxon>Eurotatoria</taxon>
        <taxon>Monogononta</taxon>
        <taxon>Pseudotrocha</taxon>
        <taxon>Ploima</taxon>
        <taxon>Brachionidae</taxon>
        <taxon>Brachionus</taxon>
    </lineage>
</organism>
<protein>
    <submittedName>
        <fullName evidence="1">Uncharacterized protein</fullName>
    </submittedName>
</protein>
<gene>
    <name evidence="1" type="ORF">BpHYR1_003556</name>
</gene>
<accession>A0A3M7QDV8</accession>
<sequence>MKGHIGRVHISGKHSFRFQLLDKLCDKLFRSGNSDRVWGIVASGNHTLRTSFFALSPSEADSSHCSGRQRGLLNALASVKRGQQSLFMSETAVCIGTAKFSHRMAQNAIWPHFQLV</sequence>
<reference evidence="1 2" key="1">
    <citation type="journal article" date="2018" name="Sci. Rep.">
        <title>Genomic signatures of local adaptation to the degree of environmental predictability in rotifers.</title>
        <authorList>
            <person name="Franch-Gras L."/>
            <person name="Hahn C."/>
            <person name="Garcia-Roger E.M."/>
            <person name="Carmona M.J."/>
            <person name="Serra M."/>
            <person name="Gomez A."/>
        </authorList>
    </citation>
    <scope>NUCLEOTIDE SEQUENCE [LARGE SCALE GENOMIC DNA]</scope>
    <source>
        <strain evidence="1">HYR1</strain>
    </source>
</reference>
<dbReference type="AlphaFoldDB" id="A0A3M7QDV8"/>
<evidence type="ECO:0000313" key="1">
    <source>
        <dbReference type="EMBL" id="RNA09382.1"/>
    </source>
</evidence>
<proteinExistence type="predicted"/>
<comment type="caution">
    <text evidence="1">The sequence shown here is derived from an EMBL/GenBank/DDBJ whole genome shotgun (WGS) entry which is preliminary data.</text>
</comment>
<dbReference type="EMBL" id="REGN01006472">
    <property type="protein sequence ID" value="RNA09382.1"/>
    <property type="molecule type" value="Genomic_DNA"/>
</dbReference>
<dbReference type="Proteomes" id="UP000276133">
    <property type="component" value="Unassembled WGS sequence"/>
</dbReference>